<feature type="region of interest" description="Disordered" evidence="1">
    <location>
        <begin position="192"/>
        <end position="215"/>
    </location>
</feature>
<evidence type="ECO:0000256" key="1">
    <source>
        <dbReference type="SAM" id="MobiDB-lite"/>
    </source>
</evidence>
<reference evidence="3 4" key="1">
    <citation type="submission" date="2024-07" db="EMBL/GenBank/DDBJ databases">
        <title>Chromosome-level genome assembly of the water stick insect Ranatra chinensis (Heteroptera: Nepidae).</title>
        <authorList>
            <person name="Liu X."/>
        </authorList>
    </citation>
    <scope>NUCLEOTIDE SEQUENCE [LARGE SCALE GENOMIC DNA]</scope>
    <source>
        <strain evidence="3">Cailab_2021Rc</strain>
        <tissue evidence="3">Muscle</tissue>
    </source>
</reference>
<dbReference type="InterPro" id="IPR054109">
    <property type="entry name" value="UBA_8"/>
</dbReference>
<accession>A0ABD0YDU6</accession>
<evidence type="ECO:0000313" key="4">
    <source>
        <dbReference type="Proteomes" id="UP001558652"/>
    </source>
</evidence>
<protein>
    <recommendedName>
        <fullName evidence="2">UBA-like domain-containing protein</fullName>
    </recommendedName>
</protein>
<dbReference type="Pfam" id="PF22566">
    <property type="entry name" value="UBA_8"/>
    <property type="match status" value="1"/>
</dbReference>
<proteinExistence type="predicted"/>
<organism evidence="3 4">
    <name type="scientific">Ranatra chinensis</name>
    <dbReference type="NCBI Taxonomy" id="642074"/>
    <lineage>
        <taxon>Eukaryota</taxon>
        <taxon>Metazoa</taxon>
        <taxon>Ecdysozoa</taxon>
        <taxon>Arthropoda</taxon>
        <taxon>Hexapoda</taxon>
        <taxon>Insecta</taxon>
        <taxon>Pterygota</taxon>
        <taxon>Neoptera</taxon>
        <taxon>Paraneoptera</taxon>
        <taxon>Hemiptera</taxon>
        <taxon>Heteroptera</taxon>
        <taxon>Panheteroptera</taxon>
        <taxon>Nepomorpha</taxon>
        <taxon>Nepidae</taxon>
        <taxon>Ranatrinae</taxon>
        <taxon>Ranatra</taxon>
    </lineage>
</organism>
<sequence>MMTVTLLWGERVRPPRACARPGAGPPFHTARLNIADVALSPSPTPRWPSCRICPVSPVPPPGVKTRLVVARARLHSVLAVGCRVVSCRVVSCVGRPPSVGQMDSLREQVMINQFVLAAGCAREQAKQLLQAAHWQFEVGSTPPPQPPSHPLAQGGGHLLFCKQTCRAAPPPIMAAFTGPRVLFPENCRSPGCGIDRGGPPRARKSRSRGNLAYDP</sequence>
<dbReference type="Proteomes" id="UP001558652">
    <property type="component" value="Unassembled WGS sequence"/>
</dbReference>
<dbReference type="PANTHER" id="PTHR31993:SF4">
    <property type="entry name" value="UBA-LIKE DOMAIN-CONTAINING PROTEIN"/>
    <property type="match status" value="1"/>
</dbReference>
<feature type="domain" description="UBA-like" evidence="2">
    <location>
        <begin position="106"/>
        <end position="138"/>
    </location>
</feature>
<keyword evidence="4" id="KW-1185">Reference proteome</keyword>
<dbReference type="EMBL" id="JBFDAA010000009">
    <property type="protein sequence ID" value="KAL1128824.1"/>
    <property type="molecule type" value="Genomic_DNA"/>
</dbReference>
<evidence type="ECO:0000313" key="3">
    <source>
        <dbReference type="EMBL" id="KAL1128824.1"/>
    </source>
</evidence>
<dbReference type="CDD" id="cd14343">
    <property type="entry name" value="UBA_F100B_like"/>
    <property type="match status" value="1"/>
</dbReference>
<dbReference type="InterPro" id="IPR039310">
    <property type="entry name" value="UBALD1/2"/>
</dbReference>
<comment type="caution">
    <text evidence="3">The sequence shown here is derived from an EMBL/GenBank/DDBJ whole genome shotgun (WGS) entry which is preliminary data.</text>
</comment>
<name>A0ABD0YDU6_9HEMI</name>
<evidence type="ECO:0000259" key="2">
    <source>
        <dbReference type="Pfam" id="PF22566"/>
    </source>
</evidence>
<dbReference type="Gene3D" id="1.10.8.10">
    <property type="entry name" value="DNA helicase RuvA subunit, C-terminal domain"/>
    <property type="match status" value="1"/>
</dbReference>
<gene>
    <name evidence="3" type="ORF">AAG570_013358</name>
</gene>
<dbReference type="PANTHER" id="PTHR31993">
    <property type="entry name" value="UBA-LIKE DOMAIN-CONTAINING PROTEIN 2"/>
    <property type="match status" value="1"/>
</dbReference>
<dbReference type="AlphaFoldDB" id="A0ABD0YDU6"/>